<dbReference type="STRING" id="9643.ENSUAMP00000036687"/>
<protein>
    <submittedName>
        <fullName evidence="2">Uncharacterized protein</fullName>
    </submittedName>
</protein>
<reference evidence="2" key="3">
    <citation type="submission" date="2025-09" db="UniProtKB">
        <authorList>
            <consortium name="Ensembl"/>
        </authorList>
    </citation>
    <scope>IDENTIFICATION</scope>
</reference>
<dbReference type="OMA" id="CWLVKEF"/>
<keyword evidence="3" id="KW-1185">Reference proteome</keyword>
<dbReference type="GeneTree" id="ENSGT00950000185381"/>
<accession>A0A452SUT4</accession>
<sequence length="103" mass="10851">MPTGPGQHGLPQGSHPSGCSALSPQHPTVMLCQAEAPVLAETLTVSASDLPCWLVKEFVVAEGTPCSHSQAKTTSSVVAQGMWKKSYAAHLRGMFKSCRSVLM</sequence>
<evidence type="ECO:0000313" key="2">
    <source>
        <dbReference type="Ensembl" id="ENSUAMP00000036687.1"/>
    </source>
</evidence>
<dbReference type="Ensembl" id="ENSUAMT00000040838.1">
    <property type="protein sequence ID" value="ENSUAMP00000036687.1"/>
    <property type="gene ID" value="ENSUAMG00000027795.1"/>
</dbReference>
<evidence type="ECO:0000256" key="1">
    <source>
        <dbReference type="SAM" id="MobiDB-lite"/>
    </source>
</evidence>
<dbReference type="Proteomes" id="UP000291022">
    <property type="component" value="Unassembled WGS sequence"/>
</dbReference>
<organism evidence="2 3">
    <name type="scientific">Ursus americanus</name>
    <name type="common">American black bear</name>
    <name type="synonym">Euarctos americanus</name>
    <dbReference type="NCBI Taxonomy" id="9643"/>
    <lineage>
        <taxon>Eukaryota</taxon>
        <taxon>Metazoa</taxon>
        <taxon>Chordata</taxon>
        <taxon>Craniata</taxon>
        <taxon>Vertebrata</taxon>
        <taxon>Euteleostomi</taxon>
        <taxon>Mammalia</taxon>
        <taxon>Eutheria</taxon>
        <taxon>Laurasiatheria</taxon>
        <taxon>Carnivora</taxon>
        <taxon>Caniformia</taxon>
        <taxon>Ursidae</taxon>
        <taxon>Ursus</taxon>
    </lineage>
</organism>
<feature type="region of interest" description="Disordered" evidence="1">
    <location>
        <begin position="1"/>
        <end position="22"/>
    </location>
</feature>
<dbReference type="AlphaFoldDB" id="A0A452SUT4"/>
<proteinExistence type="predicted"/>
<evidence type="ECO:0000313" key="3">
    <source>
        <dbReference type="Proteomes" id="UP000291022"/>
    </source>
</evidence>
<reference evidence="3" key="1">
    <citation type="submission" date="2016-06" db="EMBL/GenBank/DDBJ databases">
        <title>De novo assembly and RNA-Seq shows season-dependent expression and editing in black bear kidneys.</title>
        <authorList>
            <person name="Korstanje R."/>
            <person name="Srivastava A."/>
            <person name="Sarsani V.K."/>
            <person name="Sheehan S.M."/>
            <person name="Seger R.L."/>
            <person name="Barter M.E."/>
            <person name="Lindqvist C."/>
            <person name="Brody L.C."/>
            <person name="Mullikin J.C."/>
        </authorList>
    </citation>
    <scope>NUCLEOTIDE SEQUENCE [LARGE SCALE GENOMIC DNA]</scope>
</reference>
<reference evidence="2" key="2">
    <citation type="submission" date="2025-08" db="UniProtKB">
        <authorList>
            <consortium name="Ensembl"/>
        </authorList>
    </citation>
    <scope>IDENTIFICATION</scope>
</reference>
<name>A0A452SUT4_URSAM</name>